<reference evidence="3 4" key="1">
    <citation type="journal article" date="2016" name="Appl. Environ. Microbiol.">
        <title>Function and Phylogeny of Bacterial Butyryl Coenzyme A:Acetate Transferases and Their Diversity in the Proximal Colon of Swine.</title>
        <authorList>
            <person name="Trachsel J."/>
            <person name="Bayles D.O."/>
            <person name="Looft T."/>
            <person name="Levine U.Y."/>
            <person name="Allen H.K."/>
        </authorList>
    </citation>
    <scope>NUCLEOTIDE SEQUENCE [LARGE SCALE GENOMIC DNA]</scope>
    <source>
        <strain evidence="3 4">68-3-10</strain>
    </source>
</reference>
<sequence>MSKSRSFRDYHYDHSDILLAVVILIIAAALIVWRINIIMAYPSTLGQKAGTTVTTEQNATTSDNTAAKESTRSSGTNKATWTDDKLAEEFTLTVEGSSADKKIQCLIDAGLFTSSVDFKSVCKSYGLNAASIKAGTYTFSQGMTKEDIAKDVIK</sequence>
<gene>
    <name evidence="3" type="ORF">BHK98_06300</name>
</gene>
<dbReference type="OrthoDB" id="2083829at2"/>
<protein>
    <submittedName>
        <fullName evidence="3">Uncharacterized protein</fullName>
    </submittedName>
</protein>
<keyword evidence="2" id="KW-0472">Membrane</keyword>
<proteinExistence type="predicted"/>
<dbReference type="Gene3D" id="3.30.1490.480">
    <property type="entry name" value="Endolytic murein transglycosylase"/>
    <property type="match status" value="1"/>
</dbReference>
<feature type="transmembrane region" description="Helical" evidence="2">
    <location>
        <begin position="17"/>
        <end position="35"/>
    </location>
</feature>
<name>A0A1Q9JHL7_9FIRM</name>
<dbReference type="AlphaFoldDB" id="A0A1Q9JHL7"/>
<keyword evidence="2" id="KW-1133">Transmembrane helix</keyword>
<evidence type="ECO:0000313" key="3">
    <source>
        <dbReference type="EMBL" id="OLR55709.1"/>
    </source>
</evidence>
<evidence type="ECO:0000313" key="4">
    <source>
        <dbReference type="Proteomes" id="UP000187404"/>
    </source>
</evidence>
<dbReference type="STRING" id="1261640.BHK98_06300"/>
<keyword evidence="2" id="KW-0812">Transmembrane</keyword>
<organism evidence="3 4">
    <name type="scientific">Hornefia porci</name>
    <dbReference type="NCBI Taxonomy" id="2652292"/>
    <lineage>
        <taxon>Bacteria</taxon>
        <taxon>Bacillati</taxon>
        <taxon>Bacillota</taxon>
        <taxon>Clostridia</taxon>
        <taxon>Peptostreptococcales</taxon>
        <taxon>Anaerovoracaceae</taxon>
        <taxon>Hornefia</taxon>
    </lineage>
</organism>
<evidence type="ECO:0000256" key="2">
    <source>
        <dbReference type="SAM" id="Phobius"/>
    </source>
</evidence>
<evidence type="ECO:0000256" key="1">
    <source>
        <dbReference type="SAM" id="MobiDB-lite"/>
    </source>
</evidence>
<comment type="caution">
    <text evidence="3">The sequence shown here is derived from an EMBL/GenBank/DDBJ whole genome shotgun (WGS) entry which is preliminary data.</text>
</comment>
<dbReference type="Proteomes" id="UP000187404">
    <property type="component" value="Unassembled WGS sequence"/>
</dbReference>
<dbReference type="RefSeq" id="WP_075712699.1">
    <property type="nucleotide sequence ID" value="NZ_MJIE01000001.1"/>
</dbReference>
<feature type="region of interest" description="Disordered" evidence="1">
    <location>
        <begin position="55"/>
        <end position="79"/>
    </location>
</feature>
<accession>A0A1Q9JHL7</accession>
<dbReference type="EMBL" id="MJIE01000001">
    <property type="protein sequence ID" value="OLR55709.1"/>
    <property type="molecule type" value="Genomic_DNA"/>
</dbReference>
<keyword evidence="4" id="KW-1185">Reference proteome</keyword>